<keyword evidence="6 7" id="KW-0472">Membrane</keyword>
<evidence type="ECO:0000313" key="8">
    <source>
        <dbReference type="EMBL" id="NKY37990.1"/>
    </source>
</evidence>
<feature type="transmembrane region" description="Helical" evidence="7">
    <location>
        <begin position="106"/>
        <end position="124"/>
    </location>
</feature>
<evidence type="ECO:0000256" key="2">
    <source>
        <dbReference type="ARBA" id="ARBA00022475"/>
    </source>
</evidence>
<evidence type="ECO:0000256" key="5">
    <source>
        <dbReference type="ARBA" id="ARBA00022989"/>
    </source>
</evidence>
<keyword evidence="3 7" id="KW-0808">Transferase</keyword>
<keyword evidence="4 7" id="KW-0812">Transmembrane</keyword>
<dbReference type="GO" id="GO:0016740">
    <property type="term" value="F:transferase activity"/>
    <property type="evidence" value="ECO:0007669"/>
    <property type="project" value="UniProtKB-KW"/>
</dbReference>
<feature type="transmembrane region" description="Helical" evidence="7">
    <location>
        <begin position="163"/>
        <end position="180"/>
    </location>
</feature>
<dbReference type="InterPro" id="IPR001640">
    <property type="entry name" value="Lgt"/>
</dbReference>
<organism evidence="8 9">
    <name type="scientific">Cellulomonas septica</name>
    <dbReference type="NCBI Taxonomy" id="285080"/>
    <lineage>
        <taxon>Bacteria</taxon>
        <taxon>Bacillati</taxon>
        <taxon>Actinomycetota</taxon>
        <taxon>Actinomycetes</taxon>
        <taxon>Micrococcales</taxon>
        <taxon>Cellulomonadaceae</taxon>
        <taxon>Cellulomonas</taxon>
    </lineage>
</organism>
<protein>
    <recommendedName>
        <fullName evidence="7">Phosphatidylglycerol--prolipoprotein diacylglyceryl transferase</fullName>
        <ecNumber evidence="7">2.5.1.145</ecNumber>
    </recommendedName>
</protein>
<comment type="pathway">
    <text evidence="7">Protein modification; lipoprotein biosynthesis (diacylglyceryl transfer).</text>
</comment>
<keyword evidence="9" id="KW-1185">Reference proteome</keyword>
<evidence type="ECO:0000256" key="6">
    <source>
        <dbReference type="ARBA" id="ARBA00023136"/>
    </source>
</evidence>
<feature type="transmembrane region" description="Helical" evidence="7">
    <location>
        <begin position="47"/>
        <end position="66"/>
    </location>
</feature>
<name>A0ABX1JUK5_9CELL</name>
<dbReference type="RefSeq" id="WP_168676212.1">
    <property type="nucleotide sequence ID" value="NZ_JAAXOY010000001.1"/>
</dbReference>
<feature type="transmembrane region" description="Helical" evidence="7">
    <location>
        <begin position="82"/>
        <end position="99"/>
    </location>
</feature>
<sequence>MQPVLFSIFGVDVQSYGVSKAVAALLAAYVLGRAFTHRGLRRDDAHALVMWATIWGFVGAKVYFLLEHADEVTWHHLGGSGFTWYGGLVGGVASFLVVARRRHLPTAVVVDAAVIPLTLAYGVGRVGCWLSGDGTYGKPTTLPWGAALPDATVATDVPVHPTPLYEALAAVAIAAVLWALQRRWRPELELLGAYLVLSGVARFLVELLRLNEHVLLGLTQPQIWAAFSILAGVAVISHGRARTRARSPLQRPAIDEAMAGREPARRR</sequence>
<dbReference type="Pfam" id="PF01790">
    <property type="entry name" value="LGT"/>
    <property type="match status" value="1"/>
</dbReference>
<feature type="transmembrane region" description="Helical" evidence="7">
    <location>
        <begin position="192"/>
        <end position="210"/>
    </location>
</feature>
<feature type="transmembrane region" description="Helical" evidence="7">
    <location>
        <begin position="222"/>
        <end position="241"/>
    </location>
</feature>
<keyword evidence="5 7" id="KW-1133">Transmembrane helix</keyword>
<reference evidence="8 9" key="1">
    <citation type="submission" date="2020-04" db="EMBL/GenBank/DDBJ databases">
        <title>MicrobeNet Type strains.</title>
        <authorList>
            <person name="Nicholson A.C."/>
        </authorList>
    </citation>
    <scope>NUCLEOTIDE SEQUENCE [LARGE SCALE GENOMIC DNA]</scope>
    <source>
        <strain evidence="8 9">ATCC BAA-787</strain>
    </source>
</reference>
<dbReference type="EC" id="2.5.1.145" evidence="7"/>
<comment type="subcellular location">
    <subcellularLocation>
        <location evidence="7">Cell membrane</location>
        <topology evidence="7">Multi-pass membrane protein</topology>
    </subcellularLocation>
</comment>
<feature type="binding site" evidence="7">
    <location>
        <position position="125"/>
    </location>
    <ligand>
        <name>a 1,2-diacyl-sn-glycero-3-phospho-(1'-sn-glycerol)</name>
        <dbReference type="ChEBI" id="CHEBI:64716"/>
    </ligand>
</feature>
<comment type="caution">
    <text evidence="8">The sequence shown here is derived from an EMBL/GenBank/DDBJ whole genome shotgun (WGS) entry which is preliminary data.</text>
</comment>
<evidence type="ECO:0000256" key="1">
    <source>
        <dbReference type="ARBA" id="ARBA00007150"/>
    </source>
</evidence>
<dbReference type="EMBL" id="JAAXOY010000001">
    <property type="protein sequence ID" value="NKY37990.1"/>
    <property type="molecule type" value="Genomic_DNA"/>
</dbReference>
<evidence type="ECO:0000256" key="4">
    <source>
        <dbReference type="ARBA" id="ARBA00022692"/>
    </source>
</evidence>
<keyword evidence="2 7" id="KW-1003">Cell membrane</keyword>
<proteinExistence type="inferred from homology"/>
<dbReference type="Proteomes" id="UP000777774">
    <property type="component" value="Unassembled WGS sequence"/>
</dbReference>
<dbReference type="PANTHER" id="PTHR30589:SF0">
    <property type="entry name" value="PHOSPHATIDYLGLYCEROL--PROLIPOPROTEIN DIACYLGLYCERYL TRANSFERASE"/>
    <property type="match status" value="1"/>
</dbReference>
<dbReference type="PANTHER" id="PTHR30589">
    <property type="entry name" value="PROLIPOPROTEIN DIACYLGLYCERYL TRANSFERASE"/>
    <property type="match status" value="1"/>
</dbReference>
<evidence type="ECO:0000256" key="7">
    <source>
        <dbReference type="HAMAP-Rule" id="MF_01147"/>
    </source>
</evidence>
<comment type="function">
    <text evidence="7">Catalyzes the transfer of the diacylglyceryl group from phosphatidylglycerol to the sulfhydryl group of the N-terminal cysteine of a prolipoprotein, the first step in the formation of mature lipoproteins.</text>
</comment>
<evidence type="ECO:0000313" key="9">
    <source>
        <dbReference type="Proteomes" id="UP000777774"/>
    </source>
</evidence>
<comment type="similarity">
    <text evidence="1 7">Belongs to the Lgt family.</text>
</comment>
<dbReference type="HAMAP" id="MF_01147">
    <property type="entry name" value="Lgt"/>
    <property type="match status" value="1"/>
</dbReference>
<accession>A0ABX1JUK5</accession>
<gene>
    <name evidence="7" type="primary">lgt</name>
    <name evidence="8" type="ORF">HGA02_00185</name>
</gene>
<feature type="transmembrane region" description="Helical" evidence="7">
    <location>
        <begin position="16"/>
        <end position="35"/>
    </location>
</feature>
<evidence type="ECO:0000256" key="3">
    <source>
        <dbReference type="ARBA" id="ARBA00022679"/>
    </source>
</evidence>
<comment type="catalytic activity">
    <reaction evidence="7">
        <text>L-cysteinyl-[prolipoprotein] + a 1,2-diacyl-sn-glycero-3-phospho-(1'-sn-glycerol) = an S-1,2-diacyl-sn-glyceryl-L-cysteinyl-[prolipoprotein] + sn-glycerol 1-phosphate + H(+)</text>
        <dbReference type="Rhea" id="RHEA:56712"/>
        <dbReference type="Rhea" id="RHEA-COMP:14679"/>
        <dbReference type="Rhea" id="RHEA-COMP:14680"/>
        <dbReference type="ChEBI" id="CHEBI:15378"/>
        <dbReference type="ChEBI" id="CHEBI:29950"/>
        <dbReference type="ChEBI" id="CHEBI:57685"/>
        <dbReference type="ChEBI" id="CHEBI:64716"/>
        <dbReference type="ChEBI" id="CHEBI:140658"/>
        <dbReference type="EC" id="2.5.1.145"/>
    </reaction>
</comment>